<protein>
    <recommendedName>
        <fullName evidence="3">Phospholipase D</fullName>
    </recommendedName>
    <alternativeName>
        <fullName evidence="5">Choline phosphatase</fullName>
    </alternativeName>
</protein>
<dbReference type="Gene3D" id="3.30.870.10">
    <property type="entry name" value="Endonuclease Chain A"/>
    <property type="match status" value="2"/>
</dbReference>
<evidence type="ECO:0000256" key="1">
    <source>
        <dbReference type="ARBA" id="ARBA00003145"/>
    </source>
</evidence>
<dbReference type="OrthoDB" id="9814092at2"/>
<feature type="domain" description="PLD phosphodiesterase" evidence="7">
    <location>
        <begin position="406"/>
        <end position="433"/>
    </location>
</feature>
<dbReference type="SUPFAM" id="SSF56024">
    <property type="entry name" value="Phospholipase D/nuclease"/>
    <property type="match status" value="2"/>
</dbReference>
<evidence type="ECO:0000313" key="8">
    <source>
        <dbReference type="EMBL" id="SLN33143.1"/>
    </source>
</evidence>
<reference evidence="8 9" key="1">
    <citation type="submission" date="2017-03" db="EMBL/GenBank/DDBJ databases">
        <authorList>
            <person name="Afonso C.L."/>
            <person name="Miller P.J."/>
            <person name="Scott M.A."/>
            <person name="Spackman E."/>
            <person name="Goraichik I."/>
            <person name="Dimitrov K.M."/>
            <person name="Suarez D.L."/>
            <person name="Swayne D.E."/>
        </authorList>
    </citation>
    <scope>NUCLEOTIDE SEQUENCE [LARGE SCALE GENOMIC DNA]</scope>
    <source>
        <strain evidence="8 9">CECT 7680</strain>
    </source>
</reference>
<keyword evidence="4" id="KW-0964">Secreted</keyword>
<dbReference type="CDD" id="cd09111">
    <property type="entry name" value="PLDc_ymdC_like_1"/>
    <property type="match status" value="1"/>
</dbReference>
<keyword evidence="8" id="KW-0808">Transferase</keyword>
<dbReference type="PROSITE" id="PS51257">
    <property type="entry name" value="PROKAR_LIPOPROTEIN"/>
    <property type="match status" value="1"/>
</dbReference>
<dbReference type="RefSeq" id="WP_085868105.1">
    <property type="nucleotide sequence ID" value="NZ_FWFQ01000009.1"/>
</dbReference>
<dbReference type="Pfam" id="PF13091">
    <property type="entry name" value="PLDc_2"/>
    <property type="match status" value="2"/>
</dbReference>
<evidence type="ECO:0000256" key="4">
    <source>
        <dbReference type="ARBA" id="ARBA00022525"/>
    </source>
</evidence>
<gene>
    <name evidence="8" type="primary">clsA</name>
    <name evidence="8" type="ORF">PSA7680_01556</name>
</gene>
<keyword evidence="9" id="KW-1185">Reference proteome</keyword>
<dbReference type="AlphaFoldDB" id="A0A1Y5S5V9"/>
<dbReference type="Proteomes" id="UP000193409">
    <property type="component" value="Unassembled WGS sequence"/>
</dbReference>
<feature type="chain" id="PRO_5012328324" description="Phospholipase D" evidence="6">
    <location>
        <begin position="26"/>
        <end position="515"/>
    </location>
</feature>
<dbReference type="PANTHER" id="PTHR21248:SF12">
    <property type="entry name" value="CARDIOLIPIN SYNTHASE C"/>
    <property type="match status" value="1"/>
</dbReference>
<dbReference type="SMART" id="SM00155">
    <property type="entry name" value="PLDc"/>
    <property type="match status" value="2"/>
</dbReference>
<comment type="function">
    <text evidence="1">Could be a virulence factor.</text>
</comment>
<evidence type="ECO:0000256" key="6">
    <source>
        <dbReference type="SAM" id="SignalP"/>
    </source>
</evidence>
<feature type="signal peptide" evidence="6">
    <location>
        <begin position="1"/>
        <end position="25"/>
    </location>
</feature>
<evidence type="ECO:0000256" key="5">
    <source>
        <dbReference type="ARBA" id="ARBA00029594"/>
    </source>
</evidence>
<dbReference type="GO" id="GO:0032049">
    <property type="term" value="P:cardiolipin biosynthetic process"/>
    <property type="evidence" value="ECO:0007669"/>
    <property type="project" value="UniProtKB-ARBA"/>
</dbReference>
<proteinExistence type="predicted"/>
<keyword evidence="6" id="KW-0732">Signal</keyword>
<dbReference type="InterPro" id="IPR025202">
    <property type="entry name" value="PLD-like_dom"/>
</dbReference>
<dbReference type="GO" id="GO:0030572">
    <property type="term" value="F:phosphatidyltransferase activity"/>
    <property type="evidence" value="ECO:0007669"/>
    <property type="project" value="UniProtKB-ARBA"/>
</dbReference>
<dbReference type="PROSITE" id="PS50035">
    <property type="entry name" value="PLD"/>
    <property type="match status" value="2"/>
</dbReference>
<dbReference type="InterPro" id="IPR001736">
    <property type="entry name" value="PLipase_D/transphosphatidylase"/>
</dbReference>
<dbReference type="EMBL" id="FWFQ01000009">
    <property type="protein sequence ID" value="SLN33143.1"/>
    <property type="molecule type" value="Genomic_DNA"/>
</dbReference>
<dbReference type="CDD" id="cd09113">
    <property type="entry name" value="PLDc_ymdC_like_2"/>
    <property type="match status" value="1"/>
</dbReference>
<sequence>MLTKMTGWRLRGAVMALAVGLSACAPVPFDPQPPVTRAAPPAKTGELAALSREVHRRAPGQTAFLQLPDGNDALAARLRLIETATQTLDLQYFLAKPDHAGALIGAMLLDAADRGVKVRLLLDDVFTTTRDSELAVLDNHPNVEVRIFNPLARSLPTAVNYLLDFARVNRRMHNKLFIADGAAAIVGGRNIADEYYQLDTSSEFADFDMMLAGPGVRQISDAFDLFWNDRWSVPVARLNVRESPEELAEVRKAFLANAAQAEAGIYRKAMNAPLLRELSTGERRFEFGGMKVVTDSPRKLRVRVPEGERATADALFALMGRAQEEVILYTPYFVPQAYGADFFRRLAQKGVRVRIVTNSLAATNHAYVHGGYYPYRKRLLEAGVELYEVRHDVPKVLGTVPEGSDIHLTMHTKAAVIDRRHVFVGSLNFDPRSIKLNTEVGVFITDEGLGREAAENFDAGVADYTYRLTLTDTGDLRWIYTGAGRSEAYGRDPGAGLLARMVAVMARILPVEGQL</sequence>
<evidence type="ECO:0000256" key="2">
    <source>
        <dbReference type="ARBA" id="ARBA00004613"/>
    </source>
</evidence>
<dbReference type="GO" id="GO:0005576">
    <property type="term" value="C:extracellular region"/>
    <property type="evidence" value="ECO:0007669"/>
    <property type="project" value="UniProtKB-SubCell"/>
</dbReference>
<comment type="subcellular location">
    <subcellularLocation>
        <location evidence="2">Secreted</location>
    </subcellularLocation>
</comment>
<accession>A0A1Y5S5V9</accession>
<evidence type="ECO:0000313" key="9">
    <source>
        <dbReference type="Proteomes" id="UP000193409"/>
    </source>
</evidence>
<evidence type="ECO:0000259" key="7">
    <source>
        <dbReference type="PROSITE" id="PS50035"/>
    </source>
</evidence>
<organism evidence="8 9">
    <name type="scientific">Pseudoruegeria aquimaris</name>
    <dbReference type="NCBI Taxonomy" id="393663"/>
    <lineage>
        <taxon>Bacteria</taxon>
        <taxon>Pseudomonadati</taxon>
        <taxon>Pseudomonadota</taxon>
        <taxon>Alphaproteobacteria</taxon>
        <taxon>Rhodobacterales</taxon>
        <taxon>Roseobacteraceae</taxon>
        <taxon>Pseudoruegeria</taxon>
    </lineage>
</organism>
<dbReference type="PANTHER" id="PTHR21248">
    <property type="entry name" value="CARDIOLIPIN SYNTHASE"/>
    <property type="match status" value="1"/>
</dbReference>
<feature type="domain" description="PLD phosphodiesterase" evidence="7">
    <location>
        <begin position="168"/>
        <end position="195"/>
    </location>
</feature>
<name>A0A1Y5S5V9_9RHOB</name>
<evidence type="ECO:0000256" key="3">
    <source>
        <dbReference type="ARBA" id="ARBA00018392"/>
    </source>
</evidence>